<name>A0A1Y2LJU7_EPING</name>
<keyword evidence="5 6" id="KW-0472">Membrane</keyword>
<reference evidence="7 8" key="1">
    <citation type="journal article" date="2017" name="Genome Announc.">
        <title>Genome sequence of the saprophytic ascomycete Epicoccum nigrum ICMP 19927 strain isolated from New Zealand.</title>
        <authorList>
            <person name="Fokin M."/>
            <person name="Fleetwood D."/>
            <person name="Weir B.S."/>
            <person name="Villas-Boas S.G."/>
        </authorList>
    </citation>
    <scope>NUCLEOTIDE SEQUENCE [LARGE SCALE GENOMIC DNA]</scope>
    <source>
        <strain evidence="7 8">ICMP 19927</strain>
    </source>
</reference>
<evidence type="ECO:0000256" key="2">
    <source>
        <dbReference type="ARBA" id="ARBA00022448"/>
    </source>
</evidence>
<dbReference type="GO" id="GO:0022857">
    <property type="term" value="F:transmembrane transporter activity"/>
    <property type="evidence" value="ECO:0007669"/>
    <property type="project" value="UniProtKB-ARBA"/>
</dbReference>
<organism evidence="7 8">
    <name type="scientific">Epicoccum nigrum</name>
    <name type="common">Soil fungus</name>
    <name type="synonym">Epicoccum purpurascens</name>
    <dbReference type="NCBI Taxonomy" id="105696"/>
    <lineage>
        <taxon>Eukaryota</taxon>
        <taxon>Fungi</taxon>
        <taxon>Dikarya</taxon>
        <taxon>Ascomycota</taxon>
        <taxon>Pezizomycotina</taxon>
        <taxon>Dothideomycetes</taxon>
        <taxon>Pleosporomycetidae</taxon>
        <taxon>Pleosporales</taxon>
        <taxon>Pleosporineae</taxon>
        <taxon>Didymellaceae</taxon>
        <taxon>Epicoccum</taxon>
    </lineage>
</organism>
<evidence type="ECO:0000256" key="6">
    <source>
        <dbReference type="SAM" id="Phobius"/>
    </source>
</evidence>
<comment type="subcellular location">
    <subcellularLocation>
        <location evidence="1">Membrane</location>
        <topology evidence="1">Multi-pass membrane protein</topology>
    </subcellularLocation>
</comment>
<dbReference type="Proteomes" id="UP000193240">
    <property type="component" value="Unassembled WGS sequence"/>
</dbReference>
<evidence type="ECO:0000313" key="7">
    <source>
        <dbReference type="EMBL" id="OSS44206.1"/>
    </source>
</evidence>
<evidence type="ECO:0000256" key="4">
    <source>
        <dbReference type="ARBA" id="ARBA00022989"/>
    </source>
</evidence>
<keyword evidence="2" id="KW-0813">Transport</keyword>
<keyword evidence="3 6" id="KW-0812">Transmembrane</keyword>
<keyword evidence="4 6" id="KW-1133">Transmembrane helix</keyword>
<evidence type="ECO:0008006" key="9">
    <source>
        <dbReference type="Google" id="ProtNLM"/>
    </source>
</evidence>
<dbReference type="STRING" id="105696.A0A1Y2LJU7"/>
<dbReference type="GO" id="GO:0016020">
    <property type="term" value="C:membrane"/>
    <property type="evidence" value="ECO:0007669"/>
    <property type="project" value="UniProtKB-SubCell"/>
</dbReference>
<evidence type="ECO:0000256" key="5">
    <source>
        <dbReference type="ARBA" id="ARBA00023136"/>
    </source>
</evidence>
<dbReference type="EMBL" id="KZ107859">
    <property type="protein sequence ID" value="OSS44206.1"/>
    <property type="molecule type" value="Genomic_DNA"/>
</dbReference>
<evidence type="ECO:0000256" key="3">
    <source>
        <dbReference type="ARBA" id="ARBA00022692"/>
    </source>
</evidence>
<protein>
    <recommendedName>
        <fullName evidence="9">Amino acid permease/ SLC12A domain-containing protein</fullName>
    </recommendedName>
</protein>
<evidence type="ECO:0000256" key="1">
    <source>
        <dbReference type="ARBA" id="ARBA00004141"/>
    </source>
</evidence>
<proteinExistence type="predicted"/>
<keyword evidence="8" id="KW-1185">Reference proteome</keyword>
<dbReference type="AlphaFoldDB" id="A0A1Y2LJU7"/>
<dbReference type="PANTHER" id="PTHR45649:SF2">
    <property type="entry name" value="ACID PERMEASE, PUTATIVE-RELATED"/>
    <property type="match status" value="1"/>
</dbReference>
<dbReference type="PANTHER" id="PTHR45649">
    <property type="entry name" value="AMINO-ACID PERMEASE BAT1"/>
    <property type="match status" value="1"/>
</dbReference>
<accession>A0A1Y2LJU7</accession>
<dbReference type="InParanoid" id="A0A1Y2LJU7"/>
<gene>
    <name evidence="7" type="ORF">B5807_11310</name>
</gene>
<feature type="transmembrane region" description="Helical" evidence="6">
    <location>
        <begin position="55"/>
        <end position="81"/>
    </location>
</feature>
<feature type="transmembrane region" description="Helical" evidence="6">
    <location>
        <begin position="87"/>
        <end position="107"/>
    </location>
</feature>
<evidence type="ECO:0000313" key="8">
    <source>
        <dbReference type="Proteomes" id="UP000193240"/>
    </source>
</evidence>
<sequence>MDDNLMKGRSQATNFRDSIESTNRIAVNDKHGTQSDGRDMDRMGKLQELRRQFKFLTIFGFGVLLGNTWEFSIIGIGISLYNGGPTGGIWLLVVVCFGMFFVTLSLAEMISM</sequence>